<sequence>MTNPDYPIAVPREPGLYESAVLRDRVTIRVNGLDNADTVVERGDTRYEHAILDFRHYADEFGPFRRLDGEPEPTESEPNAANDDPIYDELVEEEQARRDAELEDEAAA</sequence>
<dbReference type="Proteomes" id="UP001215092">
    <property type="component" value="Segment"/>
</dbReference>
<gene>
    <name evidence="2" type="primary">31</name>
    <name evidence="2" type="ORF">SEA_BARNSTORMER_31</name>
</gene>
<evidence type="ECO:0000313" key="2">
    <source>
        <dbReference type="EMBL" id="WDS51668.1"/>
    </source>
</evidence>
<feature type="region of interest" description="Disordered" evidence="1">
    <location>
        <begin position="63"/>
        <end position="108"/>
    </location>
</feature>
<protein>
    <submittedName>
        <fullName evidence="2">Uncharacterized protein</fullName>
    </submittedName>
</protein>
<organism evidence="2 3">
    <name type="scientific">Microbacterium phage Barnstormer</name>
    <dbReference type="NCBI Taxonomy" id="3028491"/>
    <lineage>
        <taxon>Viruses</taxon>
        <taxon>Duplodnaviria</taxon>
        <taxon>Heunggongvirae</taxon>
        <taxon>Uroviricota</taxon>
        <taxon>Caudoviricetes</taxon>
        <taxon>Casidaviridae</taxon>
        <taxon>Barnstormervirus</taxon>
        <taxon>Barnstormervirus barnstormer</taxon>
    </lineage>
</organism>
<reference evidence="2 3" key="1">
    <citation type="submission" date="2023-01" db="EMBL/GenBank/DDBJ databases">
        <authorList>
            <person name="Edelman T.J."/>
            <person name="Baldwin A.R."/>
            <person name="Chauncey H.A."/>
            <person name="Connelly K.A."/>
            <person name="Daniel I."/>
            <person name="Fitzgerald E.B."/>
            <person name="McKinney B.E."/>
            <person name="Murray D.M."/>
            <person name="Parshall S."/>
            <person name="Stokes L.T."/>
            <person name="Tanaka K.N."/>
            <person name="Vinson E.C."/>
            <person name="Klevikis C."/>
            <person name="Temple L."/>
            <person name="Rinehart C.A."/>
            <person name="Garlena R.A."/>
            <person name="Russell D.A."/>
            <person name="Jacobs-Sera D."/>
            <person name="Hatfull G.F."/>
        </authorList>
    </citation>
    <scope>NUCLEOTIDE SEQUENCE [LARGE SCALE GENOMIC DNA]</scope>
</reference>
<name>A0AAF0CJT3_9CAUD</name>
<keyword evidence="3" id="KW-1185">Reference proteome</keyword>
<accession>A0AAF0CJT3</accession>
<evidence type="ECO:0000313" key="3">
    <source>
        <dbReference type="Proteomes" id="UP001215092"/>
    </source>
</evidence>
<proteinExistence type="predicted"/>
<dbReference type="EMBL" id="OQ190478">
    <property type="protein sequence ID" value="WDS51668.1"/>
    <property type="molecule type" value="Genomic_DNA"/>
</dbReference>
<evidence type="ECO:0000256" key="1">
    <source>
        <dbReference type="SAM" id="MobiDB-lite"/>
    </source>
</evidence>